<dbReference type="eggNOG" id="COG3520">
    <property type="taxonomic scope" value="Bacteria"/>
</dbReference>
<dbReference type="AlphaFoldDB" id="A0A1N6X0M1"/>
<dbReference type="STRING" id="49186.SAMN05421647_11255"/>
<dbReference type="PANTHER" id="PTHR35564">
    <property type="match status" value="1"/>
</dbReference>
<sequence length="342" mass="38156">MTAKARLPNTHFFQLLRRLEVDALRVGRNAAPIGRDYPLHSEFAEFRVLQSLDFPHAACVRLEPLQSQGYTKNLLHVACFGLTGPAGVLPVHYTELLKERHRLKDAAFIRLLDGFNSRAISFMYRAWRKNRLPLGEEQQLQPGQGHEKGTGHRVLLGYSGLRNESGVSAVSTESEAKALYFSGFFSKRPRHALGLKRIIANALGCAVSIQQFHARWFDLDDDQVHITGQCNSTLGRDFVIGSAVYEGACSIRIRTEPVNLSLFAALQPGKPRFVQLQELVQLYLGQDYYIDLQVVLKGRERPDLVMSGATDTSKAFGLGEGLWLATGPSLVDLEDTVHEVSR</sequence>
<name>A0A1N6X0M1_9GAMM</name>
<dbReference type="EMBL" id="FTMN01000012">
    <property type="protein sequence ID" value="SIQ95815.1"/>
    <property type="molecule type" value="Genomic_DNA"/>
</dbReference>
<accession>A0A1N6X0M1</accession>
<dbReference type="PANTHER" id="PTHR35564:SF4">
    <property type="entry name" value="CYTOPLASMIC PROTEIN"/>
    <property type="match status" value="1"/>
</dbReference>
<dbReference type="Proteomes" id="UP000186895">
    <property type="component" value="Unassembled WGS sequence"/>
</dbReference>
<proteinExistence type="predicted"/>
<evidence type="ECO:0000313" key="1">
    <source>
        <dbReference type="EMBL" id="SIQ95815.1"/>
    </source>
</evidence>
<dbReference type="NCBIfam" id="TIGR03347">
    <property type="entry name" value="VI_chp_1"/>
    <property type="match status" value="1"/>
</dbReference>
<reference evidence="2" key="1">
    <citation type="submission" date="2017-01" db="EMBL/GenBank/DDBJ databases">
        <authorList>
            <person name="Varghese N."/>
            <person name="Submissions S."/>
        </authorList>
    </citation>
    <scope>NUCLEOTIDE SEQUENCE [LARGE SCALE GENOMIC DNA]</scope>
    <source>
        <strain evidence="2">DSM 7027</strain>
    </source>
</reference>
<organism evidence="1 2">
    <name type="scientific">Marinobacterium stanieri</name>
    <dbReference type="NCBI Taxonomy" id="49186"/>
    <lineage>
        <taxon>Bacteria</taxon>
        <taxon>Pseudomonadati</taxon>
        <taxon>Pseudomonadota</taxon>
        <taxon>Gammaproteobacteria</taxon>
        <taxon>Oceanospirillales</taxon>
        <taxon>Oceanospirillaceae</taxon>
        <taxon>Marinobacterium</taxon>
    </lineage>
</organism>
<evidence type="ECO:0000313" key="2">
    <source>
        <dbReference type="Proteomes" id="UP000186895"/>
    </source>
</evidence>
<gene>
    <name evidence="1" type="ORF">SAMN05421647_11255</name>
</gene>
<keyword evidence="2" id="KW-1185">Reference proteome</keyword>
<protein>
    <submittedName>
        <fullName evidence="1">Type VI secretion system protein ImpH</fullName>
    </submittedName>
</protein>
<dbReference type="InterPro" id="IPR010732">
    <property type="entry name" value="T6SS_TssG-like"/>
</dbReference>
<dbReference type="Pfam" id="PF06996">
    <property type="entry name" value="T6SS_TssG"/>
    <property type="match status" value="1"/>
</dbReference>
<dbReference type="RefSeq" id="WP_076465799.1">
    <property type="nucleotide sequence ID" value="NZ_FTMN01000012.1"/>
</dbReference>